<reference evidence="1 3" key="1">
    <citation type="submission" date="2018-09" db="EMBL/GenBank/DDBJ databases">
        <title>Genomic investigation of the strawberry pathogen Phytophthora fragariae indicates pathogenicity is determined by transcriptional variation in three key races.</title>
        <authorList>
            <person name="Adams T.M."/>
            <person name="Armitage A.D."/>
            <person name="Sobczyk M.K."/>
            <person name="Bates H.J."/>
            <person name="Dunwell J.M."/>
            <person name="Nellist C.F."/>
            <person name="Harrison R.J."/>
        </authorList>
    </citation>
    <scope>NUCLEOTIDE SEQUENCE [LARGE SCALE GENOMIC DNA]</scope>
    <source>
        <strain evidence="1 3">SCRP249</strain>
        <strain evidence="2 4">SCRP333</strain>
    </source>
</reference>
<evidence type="ECO:0000313" key="4">
    <source>
        <dbReference type="Proteomes" id="UP000434957"/>
    </source>
</evidence>
<dbReference type="EMBL" id="QXFT01002230">
    <property type="protein sequence ID" value="KAE9301628.1"/>
    <property type="molecule type" value="Genomic_DNA"/>
</dbReference>
<evidence type="ECO:0000313" key="3">
    <source>
        <dbReference type="Proteomes" id="UP000429607"/>
    </source>
</evidence>
<sequence>MVIALHPDGPQSHMHLPSQLQYQDRTAACRYLGLQVGSKLAAGTAWTKATEKLAVRLRLASQKTLTVDQRSLIAGAIIVPNLLYIARHEWPSASDVNDMDARIRHYVWHGQFKTDVSGLRAWLDADLAALPRSTGGLAIPDIRAELYALAAVTVSKWAVTGTAQMHIVGDILFHNRAGGRAPAVYITPEYAPVAPSGIHRRPTLWSMGRAMLSQAGAPDPQDTDNMGAYAAAAYACEGYSADWNGSHLIVDCTAMLASLVGDKCSQALQERGRVQLEWLPYADIGTLQVYARDGNRKTLAAACGRKLNAHNILKDFVKWTRRGTGHIVFTFNIPHLGVAQRTMAEDLTRVLVTNFTEIATHALHPNEVRFTATTDDHPVVAALRVRDDVEVAIHSSVIGPPALRKVASQGELTATLRAFMAPDIVVHTVHPHPLLSRQVCLWVGYRRWSRRRGELKARAAAASVRR</sequence>
<comment type="caution">
    <text evidence="1">The sequence shown here is derived from an EMBL/GenBank/DDBJ whole genome shotgun (WGS) entry which is preliminary data.</text>
</comment>
<gene>
    <name evidence="1" type="ORF">PR001_g21340</name>
    <name evidence="2" type="ORF">PR003_g22472</name>
</gene>
<dbReference type="Proteomes" id="UP000429607">
    <property type="component" value="Unassembled WGS sequence"/>
</dbReference>
<keyword evidence="4" id="KW-1185">Reference proteome</keyword>
<protein>
    <submittedName>
        <fullName evidence="1">Uncharacterized protein</fullName>
    </submittedName>
</protein>
<dbReference type="EMBL" id="QXFV01002216">
    <property type="protein sequence ID" value="KAE8991033.1"/>
    <property type="molecule type" value="Genomic_DNA"/>
</dbReference>
<accession>A0A6A3JHH9</accession>
<organism evidence="1 3">
    <name type="scientific">Phytophthora rubi</name>
    <dbReference type="NCBI Taxonomy" id="129364"/>
    <lineage>
        <taxon>Eukaryota</taxon>
        <taxon>Sar</taxon>
        <taxon>Stramenopiles</taxon>
        <taxon>Oomycota</taxon>
        <taxon>Peronosporomycetes</taxon>
        <taxon>Peronosporales</taxon>
        <taxon>Peronosporaceae</taxon>
        <taxon>Phytophthora</taxon>
    </lineage>
</organism>
<proteinExistence type="predicted"/>
<evidence type="ECO:0000313" key="1">
    <source>
        <dbReference type="EMBL" id="KAE8991033.1"/>
    </source>
</evidence>
<dbReference type="Proteomes" id="UP000434957">
    <property type="component" value="Unassembled WGS sequence"/>
</dbReference>
<name>A0A6A3JHH9_9STRA</name>
<evidence type="ECO:0000313" key="2">
    <source>
        <dbReference type="EMBL" id="KAE9301628.1"/>
    </source>
</evidence>
<dbReference type="AlphaFoldDB" id="A0A6A3JHH9"/>